<dbReference type="Proteomes" id="UP000541425">
    <property type="component" value="Unassembled WGS sequence"/>
</dbReference>
<organism evidence="3 4">
    <name type="scientific">Alloprevotella rava</name>
    <dbReference type="NCBI Taxonomy" id="671218"/>
    <lineage>
        <taxon>Bacteria</taxon>
        <taxon>Pseudomonadati</taxon>
        <taxon>Bacteroidota</taxon>
        <taxon>Bacteroidia</taxon>
        <taxon>Bacteroidales</taxon>
        <taxon>Prevotellaceae</taxon>
        <taxon>Alloprevotella</taxon>
    </lineage>
</organism>
<evidence type="ECO:0000259" key="2">
    <source>
        <dbReference type="Pfam" id="PF13568"/>
    </source>
</evidence>
<dbReference type="InterPro" id="IPR025665">
    <property type="entry name" value="Beta-barrel_OMP_2"/>
</dbReference>
<protein>
    <recommendedName>
        <fullName evidence="2">Outer membrane protein beta-barrel domain-containing protein</fullName>
    </recommendedName>
</protein>
<feature type="signal peptide" evidence="1">
    <location>
        <begin position="1"/>
        <end position="19"/>
    </location>
</feature>
<evidence type="ECO:0000313" key="3">
    <source>
        <dbReference type="EMBL" id="MBB3703097.1"/>
    </source>
</evidence>
<sequence length="243" mass="27411">MKRLLLSLFLAFSALGTFAQIGESRRAISVGMNAGILMNKVAFTPSIKQNWHVGPTFGLTMRIMSERYFKTYCALQFELNYAQLGWNENILNSKIEPLPDTYQRHLNYFEIPFLARLGWGKESNGLMGFFVVGPQIGYLFSEKSKQSSTWTLDSEGNPDRPNGMFAQYSMSVSKKFDYGIAAGAGMELNTKAGHFVLEGRYYYGLSDLFGNSKKDVFSRSNNGTIQAKITYLFDIRKESPKAL</sequence>
<dbReference type="EMBL" id="JACICA010000007">
    <property type="protein sequence ID" value="MBB3703097.1"/>
    <property type="molecule type" value="Genomic_DNA"/>
</dbReference>
<keyword evidence="1" id="KW-0732">Signal</keyword>
<dbReference type="Pfam" id="PF13568">
    <property type="entry name" value="OMP_b-brl_2"/>
    <property type="match status" value="1"/>
</dbReference>
<reference evidence="3 4" key="1">
    <citation type="submission" date="2020-08" db="EMBL/GenBank/DDBJ databases">
        <title>Genomic Encyclopedia of Type Strains, Phase IV (KMG-IV): sequencing the most valuable type-strain genomes for metagenomic binning, comparative biology and taxonomic classification.</title>
        <authorList>
            <person name="Goeker M."/>
        </authorList>
    </citation>
    <scope>NUCLEOTIDE SEQUENCE [LARGE SCALE GENOMIC DNA]</scope>
    <source>
        <strain evidence="3 4">DSM 22548</strain>
    </source>
</reference>
<evidence type="ECO:0000256" key="1">
    <source>
        <dbReference type="SAM" id="SignalP"/>
    </source>
</evidence>
<gene>
    <name evidence="3" type="ORF">FHS60_001570</name>
</gene>
<name>A0A7W5UNW5_9BACT</name>
<dbReference type="RefSeq" id="WP_183697063.1">
    <property type="nucleotide sequence ID" value="NZ_JACICA010000007.1"/>
</dbReference>
<comment type="caution">
    <text evidence="3">The sequence shown here is derived from an EMBL/GenBank/DDBJ whole genome shotgun (WGS) entry which is preliminary data.</text>
</comment>
<proteinExistence type="predicted"/>
<evidence type="ECO:0000313" key="4">
    <source>
        <dbReference type="Proteomes" id="UP000541425"/>
    </source>
</evidence>
<feature type="chain" id="PRO_5031348800" description="Outer membrane protein beta-barrel domain-containing protein" evidence="1">
    <location>
        <begin position="20"/>
        <end position="243"/>
    </location>
</feature>
<feature type="domain" description="Outer membrane protein beta-barrel" evidence="2">
    <location>
        <begin position="18"/>
        <end position="209"/>
    </location>
</feature>
<accession>A0A7W5UNW5</accession>
<dbReference type="AlphaFoldDB" id="A0A7W5UNW5"/>